<evidence type="ECO:0000313" key="2">
    <source>
        <dbReference type="Proteomes" id="UP000326924"/>
    </source>
</evidence>
<reference evidence="1 2" key="1">
    <citation type="submission" date="2019-09" db="EMBL/GenBank/DDBJ databases">
        <title>Draft genome of the ectomycorrhizal ascomycete Sphaerosporella brunnea.</title>
        <authorList>
            <consortium name="DOE Joint Genome Institute"/>
            <person name="Benucci G.M."/>
            <person name="Marozzi G."/>
            <person name="Antonielli L."/>
            <person name="Sanchez S."/>
            <person name="Marco P."/>
            <person name="Wang X."/>
            <person name="Falini L.B."/>
            <person name="Barry K."/>
            <person name="Haridas S."/>
            <person name="Lipzen A."/>
            <person name="Labutti K."/>
            <person name="Grigoriev I.V."/>
            <person name="Murat C."/>
            <person name="Martin F."/>
            <person name="Albertini E."/>
            <person name="Donnini D."/>
            <person name="Bonito G."/>
        </authorList>
    </citation>
    <scope>NUCLEOTIDE SEQUENCE [LARGE SCALE GENOMIC DNA]</scope>
    <source>
        <strain evidence="1 2">Sb_GMNB300</strain>
    </source>
</reference>
<comment type="caution">
    <text evidence="1">The sequence shown here is derived from an EMBL/GenBank/DDBJ whole genome shotgun (WGS) entry which is preliminary data.</text>
</comment>
<keyword evidence="2" id="KW-1185">Reference proteome</keyword>
<proteinExistence type="predicted"/>
<dbReference type="GO" id="GO:0070628">
    <property type="term" value="F:proteasome binding"/>
    <property type="evidence" value="ECO:0007669"/>
    <property type="project" value="InterPro"/>
</dbReference>
<dbReference type="PANTHER" id="PTHR42342">
    <property type="entry name" value="STATIONARY PHASE PROTEIN 5"/>
    <property type="match status" value="1"/>
</dbReference>
<dbReference type="PANTHER" id="PTHR42342:SF1">
    <property type="entry name" value="STATIONARY PHASE PROTEIN 5"/>
    <property type="match status" value="1"/>
</dbReference>
<dbReference type="OrthoDB" id="5415241at2759"/>
<dbReference type="AlphaFoldDB" id="A0A5J5EZT2"/>
<sequence length="402" mass="43560">MAAGAHIPLRFLRAAMKKGISLLKAHIPKAQTTTTKVLEPVYAKLPRNANLHPALRQKVGGRWYSTSVKNLLRFAADTAPRAARTGPSVRTAVASRLTTASPFASTLRPTLIGGAFPRTAGGYSIGGGARFFSHGPAAPAQVMNQVSFAMRAFLNNGKDQMKSYRHSYDGGKVAVRTQLAASLAQEHAPGAYIDFDLSPTITAIPLLNGFKYTLEDEEFLENISADFDAMISTFVAVNADIRKLGTLGDLPVSLVGPARDILRVSFRGCDADFVERLCEEIGIRRGVVHEDERFAFGMLAPGCESIDWQTMMNDSPPLSSTYSEDGFEDEFCSDEDLECSRSRITQSSSLGEVYYFEPGDRPVVVPSPEVYPPSSSSNSGDYGGLESAWRSAIAMNTAPWGR</sequence>
<dbReference type="InParanoid" id="A0A5J5EZT2"/>
<name>A0A5J5EZT2_9PEZI</name>
<evidence type="ECO:0000313" key="1">
    <source>
        <dbReference type="EMBL" id="KAA8908471.1"/>
    </source>
</evidence>
<protein>
    <recommendedName>
        <fullName evidence="3">Casein kinase II beta 2 subunit</fullName>
    </recommendedName>
</protein>
<dbReference type="GO" id="GO:0043248">
    <property type="term" value="P:proteasome assembly"/>
    <property type="evidence" value="ECO:0007669"/>
    <property type="project" value="TreeGrafter"/>
</dbReference>
<dbReference type="Proteomes" id="UP000326924">
    <property type="component" value="Unassembled WGS sequence"/>
</dbReference>
<evidence type="ECO:0008006" key="3">
    <source>
        <dbReference type="Google" id="ProtNLM"/>
    </source>
</evidence>
<dbReference type="EMBL" id="VXIS01000068">
    <property type="protein sequence ID" value="KAA8908471.1"/>
    <property type="molecule type" value="Genomic_DNA"/>
</dbReference>
<gene>
    <name evidence="1" type="ORF">FN846DRAFT_945272</name>
</gene>
<accession>A0A5J5EZT2</accession>
<organism evidence="1 2">
    <name type="scientific">Sphaerosporella brunnea</name>
    <dbReference type="NCBI Taxonomy" id="1250544"/>
    <lineage>
        <taxon>Eukaryota</taxon>
        <taxon>Fungi</taxon>
        <taxon>Dikarya</taxon>
        <taxon>Ascomycota</taxon>
        <taxon>Pezizomycotina</taxon>
        <taxon>Pezizomycetes</taxon>
        <taxon>Pezizales</taxon>
        <taxon>Pyronemataceae</taxon>
        <taxon>Sphaerosporella</taxon>
    </lineage>
</organism>
<dbReference type="InterPro" id="IPR038816">
    <property type="entry name" value="Stationary_phase_5"/>
</dbReference>